<dbReference type="RefSeq" id="WP_157671693.1">
    <property type="nucleotide sequence ID" value="NZ_CP010802.1"/>
</dbReference>
<proteinExistence type="predicted"/>
<evidence type="ECO:0008006" key="3">
    <source>
        <dbReference type="Google" id="ProtNLM"/>
    </source>
</evidence>
<dbReference type="AlphaFoldDB" id="A0A0M5IK95"/>
<dbReference type="STRING" id="1603606.DSOUD_0186"/>
<dbReference type="Proteomes" id="UP000057158">
    <property type="component" value="Chromosome"/>
</dbReference>
<dbReference type="EMBL" id="CP010802">
    <property type="protein sequence ID" value="ALC14986.1"/>
    <property type="molecule type" value="Genomic_DNA"/>
</dbReference>
<accession>A0A0M5IK95</accession>
<evidence type="ECO:0000313" key="2">
    <source>
        <dbReference type="Proteomes" id="UP000057158"/>
    </source>
</evidence>
<evidence type="ECO:0000313" key="1">
    <source>
        <dbReference type="EMBL" id="ALC14986.1"/>
    </source>
</evidence>
<dbReference type="KEGG" id="des:DSOUD_0186"/>
<protein>
    <recommendedName>
        <fullName evidence="3">Carboxypeptidase regulatory-like domain-containing protein</fullName>
    </recommendedName>
</protein>
<name>A0A0M5IK95_9BACT</name>
<dbReference type="PATRIC" id="fig|1603606.3.peg.207"/>
<gene>
    <name evidence="1" type="ORF">DSOUD_0186</name>
</gene>
<dbReference type="PROSITE" id="PS51257">
    <property type="entry name" value="PROKAR_LIPOPROTEIN"/>
    <property type="match status" value="1"/>
</dbReference>
<sequence>MKRRKGLRSPVHLWVLSALLTTMVLVACVSRPPTIGVTASGDPTTGIEGTVTARGGGGVAGTYVYAYRSARGGLRGPADFEAPVAEDGRYFLDLAEGNYFLVARKRQGGGDAGPPRPGDAWALFPGNPVTVRSGRSSRADFLLQGVTQPMLMREGSLSRGETGFTGRVIDDQGRPVPGAFALAYGDSDFRRMPDYTSPAVGEDGVFLLYLPRPGTWCLAVRTRTRGQPVAGELYGTLGPGEDGCRRIEAGEIVDLGDIRVLPYRR</sequence>
<organism evidence="1 2">
    <name type="scientific">Desulfuromonas soudanensis</name>
    <dbReference type="NCBI Taxonomy" id="1603606"/>
    <lineage>
        <taxon>Bacteria</taxon>
        <taxon>Pseudomonadati</taxon>
        <taxon>Thermodesulfobacteriota</taxon>
        <taxon>Desulfuromonadia</taxon>
        <taxon>Desulfuromonadales</taxon>
        <taxon>Desulfuromonadaceae</taxon>
        <taxon>Desulfuromonas</taxon>
    </lineage>
</organism>
<keyword evidence="2" id="KW-1185">Reference proteome</keyword>
<dbReference type="OrthoDB" id="5401722at2"/>
<reference evidence="1 2" key="1">
    <citation type="submission" date="2015-07" db="EMBL/GenBank/DDBJ databases">
        <title>Isolation and Genomic Characterization of a Novel Halophilic Metal-Reducing Deltaproteobacterium from the Deep Subsurface.</title>
        <authorList>
            <person name="Badalamenti J.P."/>
            <person name="Summers Z.M."/>
            <person name="Gralnick J.A."/>
            <person name="Bond D.R."/>
        </authorList>
    </citation>
    <scope>NUCLEOTIDE SEQUENCE [LARGE SCALE GENOMIC DNA]</scope>
    <source>
        <strain evidence="1 2">WTL</strain>
    </source>
</reference>